<keyword evidence="8 9" id="KW-0472">Membrane</keyword>
<keyword evidence="5 9" id="KW-0812">Transmembrane</keyword>
<evidence type="ECO:0000256" key="3">
    <source>
        <dbReference type="ARBA" id="ARBA00022475"/>
    </source>
</evidence>
<dbReference type="InterPro" id="IPR024961">
    <property type="entry name" value="T2SS_GspC_N"/>
</dbReference>
<dbReference type="GO" id="GO:0005886">
    <property type="term" value="C:plasma membrane"/>
    <property type="evidence" value="ECO:0007669"/>
    <property type="project" value="UniProtKB-SubCell"/>
</dbReference>
<accession>A0A0H2Y5E9</accession>
<organism evidence="11 12">
    <name type="scientific">Yersinia pestis bv. Antiqua (strain Antiqua)</name>
    <dbReference type="NCBI Taxonomy" id="360102"/>
    <lineage>
        <taxon>Bacteria</taxon>
        <taxon>Pseudomonadati</taxon>
        <taxon>Pseudomonadota</taxon>
        <taxon>Gammaproteobacteria</taxon>
        <taxon>Enterobacterales</taxon>
        <taxon>Yersiniaceae</taxon>
        <taxon>Yersinia</taxon>
    </lineage>
</organism>
<feature type="domain" description="Type II secretion system protein GspC N-terminal" evidence="10">
    <location>
        <begin position="38"/>
        <end position="174"/>
    </location>
</feature>
<evidence type="ECO:0000256" key="6">
    <source>
        <dbReference type="ARBA" id="ARBA00022927"/>
    </source>
</evidence>
<dbReference type="Proteomes" id="UP000001971">
    <property type="component" value="Chromosome"/>
</dbReference>
<gene>
    <name evidence="11" type="ordered locus">YPA_0452</name>
</gene>
<dbReference type="KEGG" id="ypa:YPA_0452"/>
<evidence type="ECO:0000256" key="1">
    <source>
        <dbReference type="ARBA" id="ARBA00004533"/>
    </source>
</evidence>
<keyword evidence="3" id="KW-1003">Cell membrane</keyword>
<dbReference type="Gene3D" id="2.30.30.830">
    <property type="match status" value="1"/>
</dbReference>
<dbReference type="EMBL" id="CP000308">
    <property type="protein sequence ID" value="ABG12420.1"/>
    <property type="molecule type" value="Genomic_DNA"/>
</dbReference>
<evidence type="ECO:0000256" key="5">
    <source>
        <dbReference type="ARBA" id="ARBA00022692"/>
    </source>
</evidence>
<keyword evidence="6" id="KW-0653">Protein transport</keyword>
<keyword evidence="2" id="KW-0813">Transport</keyword>
<keyword evidence="4" id="KW-0997">Cell inner membrane</keyword>
<dbReference type="GO" id="GO:0015031">
    <property type="term" value="P:protein transport"/>
    <property type="evidence" value="ECO:0007669"/>
    <property type="project" value="UniProtKB-KW"/>
</dbReference>
<keyword evidence="7 9" id="KW-1133">Transmembrane helix</keyword>
<evidence type="ECO:0000256" key="7">
    <source>
        <dbReference type="ARBA" id="ARBA00022989"/>
    </source>
</evidence>
<name>A0A0H2Y5E9_YERPA</name>
<evidence type="ECO:0000256" key="2">
    <source>
        <dbReference type="ARBA" id="ARBA00022448"/>
    </source>
</evidence>
<evidence type="ECO:0000256" key="4">
    <source>
        <dbReference type="ARBA" id="ARBA00022519"/>
    </source>
</evidence>
<comment type="subcellular location">
    <subcellularLocation>
        <location evidence="1">Cell inner membrane</location>
    </subcellularLocation>
</comment>
<feature type="transmembrane region" description="Helical" evidence="9">
    <location>
        <begin position="28"/>
        <end position="51"/>
    </location>
</feature>
<protein>
    <submittedName>
        <fullName evidence="11">General secretion pathway protein C</fullName>
    </submittedName>
</protein>
<evidence type="ECO:0000259" key="10">
    <source>
        <dbReference type="Pfam" id="PF11356"/>
    </source>
</evidence>
<dbReference type="AlphaFoldDB" id="A0A0H2Y5E9"/>
<proteinExistence type="predicted"/>
<evidence type="ECO:0000313" key="12">
    <source>
        <dbReference type="Proteomes" id="UP000001971"/>
    </source>
</evidence>
<dbReference type="Pfam" id="PF11356">
    <property type="entry name" value="T2SSC"/>
    <property type="match status" value="1"/>
</dbReference>
<reference evidence="11 12" key="1">
    <citation type="journal article" date="2006" name="J. Bacteriol.">
        <title>Complete genome sequence of Yersinia pestis strains Antiqua and Nepal516: evidence of gene reduction in an emerging pathogen.</title>
        <authorList>
            <person name="Chain P.S."/>
            <person name="Hu P."/>
            <person name="Malfatti S.A."/>
            <person name="Radnedge L."/>
            <person name="Larimer F."/>
            <person name="Vergez L.M."/>
            <person name="Worsham P."/>
            <person name="Chu M.C."/>
            <person name="Andersen G.L."/>
        </authorList>
    </citation>
    <scope>NUCLEOTIDE SEQUENCE [LARGE SCALE GENOMIC DNA]</scope>
    <source>
        <strain evidence="11 12">Antiqua</strain>
    </source>
</reference>
<sequence length="177" mass="20753">MLSLFIMRFFLLKIRLKNPFRTLNCNQFIFIELSIVFLVAFHTVMVFWSIIYNDSNDMFILYDGQSYDSQNSTEKAKVIDSSNLSKMFDRKINKPDKKIEMNDVLFYSPEYIGEIKLVGVIEHSAPSESIAILEVKGKQTTHLTRENINYEDIVIVKIFTDRVIIKRNGKYYSLIIN</sequence>
<evidence type="ECO:0000256" key="8">
    <source>
        <dbReference type="ARBA" id="ARBA00023136"/>
    </source>
</evidence>
<evidence type="ECO:0000313" key="11">
    <source>
        <dbReference type="EMBL" id="ABG12420.1"/>
    </source>
</evidence>
<evidence type="ECO:0000256" key="9">
    <source>
        <dbReference type="SAM" id="Phobius"/>
    </source>
</evidence>